<sequence>MVKQNDVIAIIVIILFILLAGISFGIYRLVHTARHHASVTSTAESSSSSSGSGSGDVNNVPNMRSSAPCAAEVGYEPEGVVSQAGFGGGWAATEEGLGQ</sequence>
<dbReference type="EMBL" id="ONZQ02000011">
    <property type="protein sequence ID" value="SPO04945.1"/>
    <property type="molecule type" value="Genomic_DNA"/>
</dbReference>
<feature type="transmembrane region" description="Helical" evidence="2">
    <location>
        <begin position="7"/>
        <end position="30"/>
    </location>
</feature>
<keyword evidence="4" id="KW-1185">Reference proteome</keyword>
<keyword evidence="2" id="KW-0812">Transmembrane</keyword>
<dbReference type="AlphaFoldDB" id="A0AAE8N514"/>
<feature type="region of interest" description="Disordered" evidence="1">
    <location>
        <begin position="38"/>
        <end position="65"/>
    </location>
</feature>
<keyword evidence="2" id="KW-1133">Transmembrane helix</keyword>
<evidence type="ECO:0000256" key="2">
    <source>
        <dbReference type="SAM" id="Phobius"/>
    </source>
</evidence>
<name>A0AAE8N514_9PEZI</name>
<reference evidence="3" key="1">
    <citation type="submission" date="2018-03" db="EMBL/GenBank/DDBJ databases">
        <authorList>
            <person name="Guldener U."/>
        </authorList>
    </citation>
    <scope>NUCLEOTIDE SEQUENCE</scope>
</reference>
<evidence type="ECO:0000256" key="1">
    <source>
        <dbReference type="SAM" id="MobiDB-lite"/>
    </source>
</evidence>
<protein>
    <submittedName>
        <fullName evidence="3">Uncharacterized protein</fullName>
    </submittedName>
</protein>
<organism evidence="3 4">
    <name type="scientific">Cephalotrichum gorgonifer</name>
    <dbReference type="NCBI Taxonomy" id="2041049"/>
    <lineage>
        <taxon>Eukaryota</taxon>
        <taxon>Fungi</taxon>
        <taxon>Dikarya</taxon>
        <taxon>Ascomycota</taxon>
        <taxon>Pezizomycotina</taxon>
        <taxon>Sordariomycetes</taxon>
        <taxon>Hypocreomycetidae</taxon>
        <taxon>Microascales</taxon>
        <taxon>Microascaceae</taxon>
        <taxon>Cephalotrichum</taxon>
    </lineage>
</organism>
<keyword evidence="2" id="KW-0472">Membrane</keyword>
<dbReference type="Proteomes" id="UP001187682">
    <property type="component" value="Unassembled WGS sequence"/>
</dbReference>
<proteinExistence type="predicted"/>
<accession>A0AAE8N514</accession>
<gene>
    <name evidence="3" type="ORF">DNG_07630</name>
</gene>
<evidence type="ECO:0000313" key="3">
    <source>
        <dbReference type="EMBL" id="SPO04945.1"/>
    </source>
</evidence>
<comment type="caution">
    <text evidence="3">The sequence shown here is derived from an EMBL/GenBank/DDBJ whole genome shotgun (WGS) entry which is preliminary data.</text>
</comment>
<feature type="compositionally biased region" description="Polar residues" evidence="1">
    <location>
        <begin position="56"/>
        <end position="65"/>
    </location>
</feature>
<evidence type="ECO:0000313" key="4">
    <source>
        <dbReference type="Proteomes" id="UP001187682"/>
    </source>
</evidence>